<keyword evidence="9" id="KW-0406">Ion transport</keyword>
<evidence type="ECO:0000256" key="10">
    <source>
        <dbReference type="ARBA" id="ARBA00023114"/>
    </source>
</evidence>
<dbReference type="Gene3D" id="3.30.1950.10">
    <property type="entry name" value="wza like domain"/>
    <property type="match status" value="2"/>
</dbReference>
<keyword evidence="3" id="KW-0813">Transport</keyword>
<dbReference type="GO" id="GO:0015288">
    <property type="term" value="F:porin activity"/>
    <property type="evidence" value="ECO:0007669"/>
    <property type="project" value="UniProtKB-KW"/>
</dbReference>
<evidence type="ECO:0000313" key="17">
    <source>
        <dbReference type="EMBL" id="OGL39188.1"/>
    </source>
</evidence>
<evidence type="ECO:0000256" key="9">
    <source>
        <dbReference type="ARBA" id="ARBA00023065"/>
    </source>
</evidence>
<dbReference type="GO" id="GO:0006811">
    <property type="term" value="P:monoatomic ion transport"/>
    <property type="evidence" value="ECO:0007669"/>
    <property type="project" value="UniProtKB-KW"/>
</dbReference>
<name>A0A1F7RDE0_9BACT</name>
<dbReference type="GO" id="GO:0015159">
    <property type="term" value="F:polysaccharide transmembrane transporter activity"/>
    <property type="evidence" value="ECO:0007669"/>
    <property type="project" value="InterPro"/>
</dbReference>
<evidence type="ECO:0000256" key="3">
    <source>
        <dbReference type="ARBA" id="ARBA00022448"/>
    </source>
</evidence>
<evidence type="ECO:0000256" key="12">
    <source>
        <dbReference type="ARBA" id="ARBA00023139"/>
    </source>
</evidence>
<dbReference type="GO" id="GO:0046930">
    <property type="term" value="C:pore complex"/>
    <property type="evidence" value="ECO:0007669"/>
    <property type="project" value="UniProtKB-KW"/>
</dbReference>
<dbReference type="Gene3D" id="3.10.560.10">
    <property type="entry name" value="Outer membrane lipoprotein wza domain like"/>
    <property type="match status" value="1"/>
</dbReference>
<reference evidence="17 18" key="1">
    <citation type="journal article" date="2016" name="Nat. Commun.">
        <title>Thousands of microbial genomes shed light on interconnected biogeochemical processes in an aquifer system.</title>
        <authorList>
            <person name="Anantharaman K."/>
            <person name="Brown C.T."/>
            <person name="Hug L.A."/>
            <person name="Sharon I."/>
            <person name="Castelle C.J."/>
            <person name="Probst A.J."/>
            <person name="Thomas B.C."/>
            <person name="Singh A."/>
            <person name="Wilkins M.J."/>
            <person name="Karaoz U."/>
            <person name="Brodie E.L."/>
            <person name="Williams K.H."/>
            <person name="Hubbard S.S."/>
            <person name="Banfield J.F."/>
        </authorList>
    </citation>
    <scope>NUCLEOTIDE SEQUENCE [LARGE SCALE GENOMIC DNA]</scope>
</reference>
<keyword evidence="12" id="KW-0564">Palmitate</keyword>
<comment type="caution">
    <text evidence="17">The sequence shown here is derived from an EMBL/GenBank/DDBJ whole genome shotgun (WGS) entry which is preliminary data.</text>
</comment>
<dbReference type="EMBL" id="MGDB01000126">
    <property type="protein sequence ID" value="OGL39188.1"/>
    <property type="molecule type" value="Genomic_DNA"/>
</dbReference>
<evidence type="ECO:0000256" key="11">
    <source>
        <dbReference type="ARBA" id="ARBA00023136"/>
    </source>
</evidence>
<sequence>MERFNSNIICFLKKNMSAILLFVFFIILIGCASSEREIVMDRTTFSFDQDKSSYSYDVFSDYLIAPGDILDILFQIHTWVKKSEFRLEIDDTVDVKFVLSPELNETQKIRPDGTITLPYLGKISAAGKTVDELTEELKAQYSKVLKDPELYVVVPEFRSSIKELKADLHTAPRGLSRLVTVRPDGYVTFPMVGDIFVAGRTIPVVNKELNAKYEEMIPDLHIDLFLEKYSGSLIYVLGQVTNPGAFQIMKPVTIFEALTLAGSYLPGAKLSSVIVARKHETKIISTRINLKDTLAMKSDSKFFYLQPDDLVFVPKTFITEAGELMRQLAQIVLFNGWSASAGIGFSYELHNEPTTSRTKRQIVP</sequence>
<evidence type="ECO:0000256" key="14">
    <source>
        <dbReference type="ARBA" id="ARBA00023288"/>
    </source>
</evidence>
<feature type="domain" description="SLBB" evidence="16">
    <location>
        <begin position="233"/>
        <end position="313"/>
    </location>
</feature>
<dbReference type="PANTHER" id="PTHR33619">
    <property type="entry name" value="POLYSACCHARIDE EXPORT PROTEIN GFCE-RELATED"/>
    <property type="match status" value="1"/>
</dbReference>
<dbReference type="PANTHER" id="PTHR33619:SF3">
    <property type="entry name" value="POLYSACCHARIDE EXPORT PROTEIN GFCE-RELATED"/>
    <property type="match status" value="1"/>
</dbReference>
<feature type="domain" description="Polysaccharide export protein N-terminal" evidence="15">
    <location>
        <begin position="82"/>
        <end position="154"/>
    </location>
</feature>
<evidence type="ECO:0000256" key="2">
    <source>
        <dbReference type="ARBA" id="ARBA00009450"/>
    </source>
</evidence>
<keyword evidence="13" id="KW-0998">Cell outer membrane</keyword>
<keyword evidence="6" id="KW-0812">Transmembrane</keyword>
<keyword evidence="10" id="KW-0626">Porin</keyword>
<comment type="similarity">
    <text evidence="2">Belongs to the BexD/CtrA/VexA family.</text>
</comment>
<dbReference type="Pfam" id="PF22461">
    <property type="entry name" value="SLBB_2"/>
    <property type="match status" value="1"/>
</dbReference>
<dbReference type="Pfam" id="PF02563">
    <property type="entry name" value="Poly_export"/>
    <property type="match status" value="2"/>
</dbReference>
<organism evidence="17 18">
    <name type="scientific">Candidatus Schekmanbacteria bacterium GWA2_38_11</name>
    <dbReference type="NCBI Taxonomy" id="1817876"/>
    <lineage>
        <taxon>Bacteria</taxon>
        <taxon>Candidatus Schekmaniibacteriota</taxon>
    </lineage>
</organism>
<evidence type="ECO:0000259" key="15">
    <source>
        <dbReference type="Pfam" id="PF02563"/>
    </source>
</evidence>
<feature type="domain" description="Polysaccharide export protein N-terminal" evidence="15">
    <location>
        <begin position="176"/>
        <end position="223"/>
    </location>
</feature>
<proteinExistence type="inferred from homology"/>
<evidence type="ECO:0000259" key="16">
    <source>
        <dbReference type="Pfam" id="PF22461"/>
    </source>
</evidence>
<dbReference type="InterPro" id="IPR003715">
    <property type="entry name" value="Poly_export_N"/>
</dbReference>
<evidence type="ECO:0000256" key="6">
    <source>
        <dbReference type="ARBA" id="ARBA00022692"/>
    </source>
</evidence>
<keyword evidence="5" id="KW-0762">Sugar transport</keyword>
<evidence type="ECO:0000256" key="1">
    <source>
        <dbReference type="ARBA" id="ARBA00004571"/>
    </source>
</evidence>
<dbReference type="InterPro" id="IPR049712">
    <property type="entry name" value="Poly_export"/>
</dbReference>
<keyword evidence="11" id="KW-0472">Membrane</keyword>
<evidence type="ECO:0000256" key="13">
    <source>
        <dbReference type="ARBA" id="ARBA00023237"/>
    </source>
</evidence>
<evidence type="ECO:0000256" key="8">
    <source>
        <dbReference type="ARBA" id="ARBA00023047"/>
    </source>
</evidence>
<evidence type="ECO:0000256" key="4">
    <source>
        <dbReference type="ARBA" id="ARBA00022452"/>
    </source>
</evidence>
<evidence type="ECO:0000256" key="7">
    <source>
        <dbReference type="ARBA" id="ARBA00022729"/>
    </source>
</evidence>
<dbReference type="PROSITE" id="PS51257">
    <property type="entry name" value="PROKAR_LIPOPROTEIN"/>
    <property type="match status" value="1"/>
</dbReference>
<keyword evidence="14" id="KW-0449">Lipoprotein</keyword>
<dbReference type="GO" id="GO:0009279">
    <property type="term" value="C:cell outer membrane"/>
    <property type="evidence" value="ECO:0007669"/>
    <property type="project" value="UniProtKB-SubCell"/>
</dbReference>
<gene>
    <name evidence="17" type="ORF">A2042_06290</name>
</gene>
<comment type="subcellular location">
    <subcellularLocation>
        <location evidence="1">Cell outer membrane</location>
        <topology evidence="1">Multi-pass membrane protein</topology>
    </subcellularLocation>
</comment>
<protein>
    <submittedName>
        <fullName evidence="17">Uncharacterized protein</fullName>
    </submittedName>
</protein>
<keyword evidence="8" id="KW-0625">Polysaccharide transport</keyword>
<keyword evidence="7" id="KW-0732">Signal</keyword>
<accession>A0A1F7RDE0</accession>
<evidence type="ECO:0000256" key="5">
    <source>
        <dbReference type="ARBA" id="ARBA00022597"/>
    </source>
</evidence>
<evidence type="ECO:0000313" key="18">
    <source>
        <dbReference type="Proteomes" id="UP000178526"/>
    </source>
</evidence>
<dbReference type="InterPro" id="IPR054765">
    <property type="entry name" value="SLBB_dom"/>
</dbReference>
<dbReference type="AlphaFoldDB" id="A0A1F7RDE0"/>
<dbReference type="Proteomes" id="UP000178526">
    <property type="component" value="Unassembled WGS sequence"/>
</dbReference>
<keyword evidence="4" id="KW-1134">Transmembrane beta strand</keyword>